<evidence type="ECO:0000313" key="2">
    <source>
        <dbReference type="EMBL" id="KAF5895557.1"/>
    </source>
</evidence>
<dbReference type="EMBL" id="QNUK01000317">
    <property type="protein sequence ID" value="KAF5895557.1"/>
    <property type="molecule type" value="Genomic_DNA"/>
</dbReference>
<feature type="region of interest" description="Disordered" evidence="1">
    <location>
        <begin position="1"/>
        <end position="31"/>
    </location>
</feature>
<sequence length="67" mass="7768">MAYYMQQSERRSNTEELEKHLPKQKTPTGDCLRYNETDDPVTCNLVQRLMGKRLCCWTTFGPNGSPV</sequence>
<evidence type="ECO:0000256" key="1">
    <source>
        <dbReference type="SAM" id="MobiDB-lite"/>
    </source>
</evidence>
<reference evidence="2" key="1">
    <citation type="submission" date="2020-07" db="EMBL/GenBank/DDBJ databases">
        <title>Clarias magur genome sequencing, assembly and annotation.</title>
        <authorList>
            <person name="Kushwaha B."/>
            <person name="Kumar R."/>
            <person name="Das P."/>
            <person name="Joshi C.G."/>
            <person name="Kumar D."/>
            <person name="Nagpure N.S."/>
            <person name="Pandey M."/>
            <person name="Agarwal S."/>
            <person name="Srivastava S."/>
            <person name="Singh M."/>
            <person name="Sahoo L."/>
            <person name="Jayasankar P."/>
            <person name="Meher P.K."/>
            <person name="Koringa P.G."/>
            <person name="Iquebal M.A."/>
            <person name="Das S.P."/>
            <person name="Bit A."/>
            <person name="Patnaik S."/>
            <person name="Patel N."/>
            <person name="Shah T.M."/>
            <person name="Hinsu A."/>
            <person name="Jena J.K."/>
        </authorList>
    </citation>
    <scope>NUCLEOTIDE SEQUENCE</scope>
    <source>
        <strain evidence="2">CIFAMagur01</strain>
        <tissue evidence="2">Testis</tissue>
    </source>
</reference>
<name>A0A8J4UDW5_CLAMG</name>
<evidence type="ECO:0000313" key="3">
    <source>
        <dbReference type="Proteomes" id="UP000727407"/>
    </source>
</evidence>
<protein>
    <submittedName>
        <fullName evidence="2">Uncharacterized protein</fullName>
    </submittedName>
</protein>
<comment type="caution">
    <text evidence="2">The sequence shown here is derived from an EMBL/GenBank/DDBJ whole genome shotgun (WGS) entry which is preliminary data.</text>
</comment>
<dbReference type="AlphaFoldDB" id="A0A8J4UDW5"/>
<feature type="compositionally biased region" description="Basic and acidic residues" evidence="1">
    <location>
        <begin position="8"/>
        <end position="21"/>
    </location>
</feature>
<gene>
    <name evidence="2" type="ORF">DAT39_014728</name>
</gene>
<organism evidence="2 3">
    <name type="scientific">Clarias magur</name>
    <name type="common">Asian catfish</name>
    <name type="synonym">Macropteronotus magur</name>
    <dbReference type="NCBI Taxonomy" id="1594786"/>
    <lineage>
        <taxon>Eukaryota</taxon>
        <taxon>Metazoa</taxon>
        <taxon>Chordata</taxon>
        <taxon>Craniata</taxon>
        <taxon>Vertebrata</taxon>
        <taxon>Euteleostomi</taxon>
        <taxon>Actinopterygii</taxon>
        <taxon>Neopterygii</taxon>
        <taxon>Teleostei</taxon>
        <taxon>Ostariophysi</taxon>
        <taxon>Siluriformes</taxon>
        <taxon>Clariidae</taxon>
        <taxon>Clarias</taxon>
    </lineage>
</organism>
<proteinExistence type="predicted"/>
<keyword evidence="3" id="KW-1185">Reference proteome</keyword>
<dbReference type="Proteomes" id="UP000727407">
    <property type="component" value="Unassembled WGS sequence"/>
</dbReference>
<accession>A0A8J4UDW5</accession>